<dbReference type="GO" id="GO:0004803">
    <property type="term" value="F:transposase activity"/>
    <property type="evidence" value="ECO:0007669"/>
    <property type="project" value="InterPro"/>
</dbReference>
<feature type="domain" description="Transposase IS4-like" evidence="1">
    <location>
        <begin position="217"/>
        <end position="382"/>
    </location>
</feature>
<reference evidence="3" key="1">
    <citation type="submission" date="2022-06" db="EMBL/GenBank/DDBJ databases">
        <title>Aquibacillus sp. a new bacterium isolated from soil saline samples.</title>
        <authorList>
            <person name="Galisteo C."/>
            <person name="De La Haba R."/>
            <person name="Sanchez-Porro C."/>
            <person name="Ventosa A."/>
        </authorList>
    </citation>
    <scope>NUCLEOTIDE SEQUENCE</scope>
    <source>
        <strain evidence="3">3ASR75-54</strain>
    </source>
</reference>
<name>A0A9X3WCP1_9BACI</name>
<proteinExistence type="predicted"/>
<dbReference type="GO" id="GO:0003677">
    <property type="term" value="F:DNA binding"/>
    <property type="evidence" value="ECO:0007669"/>
    <property type="project" value="InterPro"/>
</dbReference>
<dbReference type="EMBL" id="JAMQKC010000003">
    <property type="protein sequence ID" value="MDC3416208.1"/>
    <property type="molecule type" value="Genomic_DNA"/>
</dbReference>
<dbReference type="InterPro" id="IPR002559">
    <property type="entry name" value="Transposase_11"/>
</dbReference>
<protein>
    <submittedName>
        <fullName evidence="3">Transposase family protein</fullName>
    </submittedName>
</protein>
<evidence type="ECO:0000313" key="3">
    <source>
        <dbReference type="EMBL" id="MDC3416208.1"/>
    </source>
</evidence>
<dbReference type="Pfam" id="PF01609">
    <property type="entry name" value="DDE_Tnp_1"/>
    <property type="match status" value="1"/>
</dbReference>
<evidence type="ECO:0000259" key="2">
    <source>
        <dbReference type="Pfam" id="PF13808"/>
    </source>
</evidence>
<dbReference type="RefSeq" id="WP_272445213.1">
    <property type="nucleotide sequence ID" value="NZ_JAMQKC010000003.1"/>
</dbReference>
<accession>A0A9X3WCP1</accession>
<dbReference type="InterPro" id="IPR032806">
    <property type="entry name" value="YbfD_N"/>
</dbReference>
<sequence length="437" mass="51882">MNVVSRKEKREHEKDTNYFFELMKIKNHFMKDLDVRFKNVKDPRHQSYITYDCDILLFMIILKNVCNLKSMRSMTNHFNKEECIDNVGKILGLETLEELPHYDTINDFLSELDPKELEDIRTYIIKELLKKSCFDRYRINGKYWGVIVDGTGLFSFDHKHCDHCLRREYTDKETGEKKTVYMHHVLEAKLVIGDMVLSIASEFIENESEDVSKQDCELKAFYRLAEKLKDSYKRLPSVLGDSLYACEGVFNQCNEFKWKYMFRFKEGRIKSISKEFQKIKELEQDDTSSDIFWVNEISYNQRKVNVLECTMEETEKGVMKFTFITDFNITKRNAKNLVGVGRSRWKIENQGFNRQKNIRYHIEHASSHNYVAMKNHYLLAQIADILMLLYEKGCRMLKSFQKTAKEISSNLLEAIRTRRITDEDITTLVKPIQVRFT</sequence>
<keyword evidence="4" id="KW-1185">Reference proteome</keyword>
<evidence type="ECO:0000313" key="4">
    <source>
        <dbReference type="Proteomes" id="UP001145069"/>
    </source>
</evidence>
<evidence type="ECO:0000259" key="1">
    <source>
        <dbReference type="Pfam" id="PF01609"/>
    </source>
</evidence>
<comment type="caution">
    <text evidence="3">The sequence shown here is derived from an EMBL/GenBank/DDBJ whole genome shotgun (WGS) entry which is preliminary data.</text>
</comment>
<feature type="domain" description="H repeat-associated protein N-terminal" evidence="2">
    <location>
        <begin position="36"/>
        <end position="119"/>
    </location>
</feature>
<dbReference type="Proteomes" id="UP001145069">
    <property type="component" value="Unassembled WGS sequence"/>
</dbReference>
<dbReference type="AlphaFoldDB" id="A0A9X3WCP1"/>
<organism evidence="3 4">
    <name type="scientific">Aquibacillus salsiterrae</name>
    <dbReference type="NCBI Taxonomy" id="2950439"/>
    <lineage>
        <taxon>Bacteria</taxon>
        <taxon>Bacillati</taxon>
        <taxon>Bacillota</taxon>
        <taxon>Bacilli</taxon>
        <taxon>Bacillales</taxon>
        <taxon>Bacillaceae</taxon>
        <taxon>Aquibacillus</taxon>
    </lineage>
</organism>
<gene>
    <name evidence="3" type="ORF">NC799_04695</name>
</gene>
<dbReference type="GO" id="GO:0006313">
    <property type="term" value="P:DNA transposition"/>
    <property type="evidence" value="ECO:0007669"/>
    <property type="project" value="InterPro"/>
</dbReference>
<dbReference type="Pfam" id="PF13808">
    <property type="entry name" value="DDE_Tnp_1_assoc"/>
    <property type="match status" value="1"/>
</dbReference>